<evidence type="ECO:0000313" key="2">
    <source>
        <dbReference type="Proteomes" id="UP001501705"/>
    </source>
</evidence>
<proteinExistence type="predicted"/>
<name>A0ABN2CMG6_9ACTN</name>
<dbReference type="Gene3D" id="2.30.110.10">
    <property type="entry name" value="Electron Transport, Fmn-binding Protein, Chain A"/>
    <property type="match status" value="1"/>
</dbReference>
<dbReference type="SUPFAM" id="SSF50475">
    <property type="entry name" value="FMN-binding split barrel"/>
    <property type="match status" value="1"/>
</dbReference>
<dbReference type="Proteomes" id="UP001501705">
    <property type="component" value="Unassembled WGS sequence"/>
</dbReference>
<keyword evidence="2" id="KW-1185">Reference proteome</keyword>
<evidence type="ECO:0008006" key="3">
    <source>
        <dbReference type="Google" id="ProtNLM"/>
    </source>
</evidence>
<dbReference type="EMBL" id="BAAAPH010000004">
    <property type="protein sequence ID" value="GAA1560240.1"/>
    <property type="molecule type" value="Genomic_DNA"/>
</dbReference>
<reference evidence="1 2" key="1">
    <citation type="journal article" date="2019" name="Int. J. Syst. Evol. Microbiol.">
        <title>The Global Catalogue of Microorganisms (GCM) 10K type strain sequencing project: providing services to taxonomists for standard genome sequencing and annotation.</title>
        <authorList>
            <consortium name="The Broad Institute Genomics Platform"/>
            <consortium name="The Broad Institute Genome Sequencing Center for Infectious Disease"/>
            <person name="Wu L."/>
            <person name="Ma J."/>
        </authorList>
    </citation>
    <scope>NUCLEOTIDE SEQUENCE [LARGE SCALE GENOMIC DNA]</scope>
    <source>
        <strain evidence="1 2">JCM 15572</strain>
    </source>
</reference>
<protein>
    <recommendedName>
        <fullName evidence="3">Pyridoxamine 5'-phosphate oxidase putative domain-containing protein</fullName>
    </recommendedName>
</protein>
<sequence length="166" mass="18026">MPLQGADMSWALGNELPSSVLSLLRDSRPSPFAGQAFVLVSTDADGWPRQAMLSLGEVVALSTRRLGLAVWASSDTASNLSRRGRGVLTFVHGGAAYSVRLTALRGRDVPIEGFALATFGAVVEEVRCDVAPYAELVSGVSFRLREPEVALRRWIRTREVLLRDTK</sequence>
<accession>A0ABN2CMG6</accession>
<comment type="caution">
    <text evidence="1">The sequence shown here is derived from an EMBL/GenBank/DDBJ whole genome shotgun (WGS) entry which is preliminary data.</text>
</comment>
<evidence type="ECO:0000313" key="1">
    <source>
        <dbReference type="EMBL" id="GAA1560240.1"/>
    </source>
</evidence>
<gene>
    <name evidence="1" type="ORF">GCM10009804_16290</name>
</gene>
<organism evidence="1 2">
    <name type="scientific">Kribbella hippodromi</name>
    <dbReference type="NCBI Taxonomy" id="434347"/>
    <lineage>
        <taxon>Bacteria</taxon>
        <taxon>Bacillati</taxon>
        <taxon>Actinomycetota</taxon>
        <taxon>Actinomycetes</taxon>
        <taxon>Propionibacteriales</taxon>
        <taxon>Kribbellaceae</taxon>
        <taxon>Kribbella</taxon>
    </lineage>
</organism>
<dbReference type="InterPro" id="IPR012349">
    <property type="entry name" value="Split_barrel_FMN-bd"/>
</dbReference>